<dbReference type="PANTHER" id="PTHR22916:SF3">
    <property type="entry name" value="UDP-GLCNAC:BETAGAL BETA-1,3-N-ACETYLGLUCOSAMINYLTRANSFERASE-LIKE PROTEIN 1"/>
    <property type="match status" value="1"/>
</dbReference>
<dbReference type="AlphaFoldDB" id="A0A1H5W0T3"/>
<dbReference type="InterPro" id="IPR001173">
    <property type="entry name" value="Glyco_trans_2-like"/>
</dbReference>
<dbReference type="Pfam" id="PF00535">
    <property type="entry name" value="Glycos_transf_2"/>
    <property type="match status" value="1"/>
</dbReference>
<keyword evidence="4" id="KW-1185">Reference proteome</keyword>
<evidence type="ECO:0000313" key="4">
    <source>
        <dbReference type="Proteomes" id="UP000236754"/>
    </source>
</evidence>
<dbReference type="PANTHER" id="PTHR22916">
    <property type="entry name" value="GLYCOSYLTRANSFERASE"/>
    <property type="match status" value="1"/>
</dbReference>
<sequence>MLKASIVVPIYNAGEYIERCAPSLVGQSLGPDAYEVIYVNDGSTDDSAKRLDELAEKYPHVRVYAQENSGWPGKPRNVGVRMARGEYVQFVDQDDEIAGDALERLYDMAVRNDSDIVFGKTRGHMQGPVPIFRHTREKCGVADADLFDTLTPHKMFRRQFLLDNGIEFPEGRVRLEDQLFLARAYPKAKNVSILGDVPTYHWRRRDDGGNNSSRPPKPEDYYTHVRNVVRAIKENSEPGEVQDRMLRRSYRVEVLRPVTEPRALQRTGEQLERYFKIVRDLVLAEFPPGVGAGFPAINALRAHLLEQSNLDGLVELARRTKAMKLHVEVGATSWRRGKLHIPVKAWQLRRDGKPLALVRRDGKLMLDPEFIDGVPGVTEWEVKDPFLAMRGSVLLRDTERLVWWFAENDLEPRLEPLDGDRVHVVMESEAVIDPMEAAGGQPLESGRYEIWLDTQVHGIGRRPRLTLPGRTDRKARVQAARCNRKLAVGKPRRLVVAHWGGKDEQLELLVAAPQRIRLGRGIALRLAADDRVRTSVKGMVGKLPSPVRARVLPGAGSKR</sequence>
<feature type="domain" description="TarS/TarP linker" evidence="2">
    <location>
        <begin position="218"/>
        <end position="317"/>
    </location>
</feature>
<keyword evidence="3" id="KW-0808">Transferase</keyword>
<accession>A0A1H5W0T3</accession>
<feature type="domain" description="Glycosyltransferase 2-like" evidence="1">
    <location>
        <begin position="5"/>
        <end position="166"/>
    </location>
</feature>
<dbReference type="Gene3D" id="3.90.550.10">
    <property type="entry name" value="Spore Coat Polysaccharide Biosynthesis Protein SpsA, Chain A"/>
    <property type="match status" value="1"/>
</dbReference>
<dbReference type="SUPFAM" id="SSF53448">
    <property type="entry name" value="Nucleotide-diphospho-sugar transferases"/>
    <property type="match status" value="1"/>
</dbReference>
<evidence type="ECO:0000313" key="3">
    <source>
        <dbReference type="EMBL" id="SEF92836.1"/>
    </source>
</evidence>
<protein>
    <submittedName>
        <fullName evidence="3">Glycosyl transferase family 2</fullName>
    </submittedName>
</protein>
<dbReference type="InterPro" id="IPR054028">
    <property type="entry name" value="TarS/TarP_linker"/>
</dbReference>
<dbReference type="GO" id="GO:0016758">
    <property type="term" value="F:hexosyltransferase activity"/>
    <property type="evidence" value="ECO:0007669"/>
    <property type="project" value="UniProtKB-ARBA"/>
</dbReference>
<dbReference type="Proteomes" id="UP000236754">
    <property type="component" value="Unassembled WGS sequence"/>
</dbReference>
<dbReference type="EMBL" id="FNVU01000002">
    <property type="protein sequence ID" value="SEF92836.1"/>
    <property type="molecule type" value="Genomic_DNA"/>
</dbReference>
<name>A0A1H5W0T3_9ACTN</name>
<dbReference type="InterPro" id="IPR029044">
    <property type="entry name" value="Nucleotide-diphossugar_trans"/>
</dbReference>
<dbReference type="CDD" id="cd00761">
    <property type="entry name" value="Glyco_tranf_GTA_type"/>
    <property type="match status" value="1"/>
</dbReference>
<dbReference type="RefSeq" id="WP_235031837.1">
    <property type="nucleotide sequence ID" value="NZ_FNVU01000002.1"/>
</dbReference>
<evidence type="ECO:0000259" key="1">
    <source>
        <dbReference type="Pfam" id="PF00535"/>
    </source>
</evidence>
<proteinExistence type="predicted"/>
<dbReference type="Pfam" id="PF22181">
    <property type="entry name" value="TarS_linker"/>
    <property type="match status" value="1"/>
</dbReference>
<gene>
    <name evidence="3" type="ORF">SAMN05216223_102511</name>
</gene>
<evidence type="ECO:0000259" key="2">
    <source>
        <dbReference type="Pfam" id="PF22181"/>
    </source>
</evidence>
<organism evidence="3 4">
    <name type="scientific">Actinacidiphila yanglinensis</name>
    <dbReference type="NCBI Taxonomy" id="310779"/>
    <lineage>
        <taxon>Bacteria</taxon>
        <taxon>Bacillati</taxon>
        <taxon>Actinomycetota</taxon>
        <taxon>Actinomycetes</taxon>
        <taxon>Kitasatosporales</taxon>
        <taxon>Streptomycetaceae</taxon>
        <taxon>Actinacidiphila</taxon>
    </lineage>
</organism>
<reference evidence="3 4" key="1">
    <citation type="submission" date="2016-10" db="EMBL/GenBank/DDBJ databases">
        <authorList>
            <person name="de Groot N.N."/>
        </authorList>
    </citation>
    <scope>NUCLEOTIDE SEQUENCE [LARGE SCALE GENOMIC DNA]</scope>
    <source>
        <strain evidence="3 4">CGMCC 4.2023</strain>
    </source>
</reference>